<dbReference type="InterPro" id="IPR016155">
    <property type="entry name" value="Mopterin_synth/thiamin_S_b"/>
</dbReference>
<keyword evidence="2" id="KW-1185">Reference proteome</keyword>
<dbReference type="InterPro" id="IPR012675">
    <property type="entry name" value="Beta-grasp_dom_sf"/>
</dbReference>
<dbReference type="RefSeq" id="WP_014296375.1">
    <property type="nucleotide sequence ID" value="NC_016751.1"/>
</dbReference>
<dbReference type="InterPro" id="IPR003749">
    <property type="entry name" value="ThiS/MoaD-like"/>
</dbReference>
<accession>H2J7B1</accession>
<dbReference type="PANTHER" id="PTHR34472">
    <property type="entry name" value="SULFUR CARRIER PROTEIN THIS"/>
    <property type="match status" value="1"/>
</dbReference>
<reference evidence="2" key="2">
    <citation type="submission" date="2012-01" db="EMBL/GenBank/DDBJ databases">
        <title>Complete sequence of chromosome of Marinitoga piezophila KA3.</title>
        <authorList>
            <person name="Lucas S."/>
            <person name="Han J."/>
            <person name="Lapidus A."/>
            <person name="Cheng J.-F."/>
            <person name="Goodwin L."/>
            <person name="Pitluck S."/>
            <person name="Peters L."/>
            <person name="Mikhailova N."/>
            <person name="Teshima H."/>
            <person name="Detter J.C."/>
            <person name="Han C."/>
            <person name="Tapia R."/>
            <person name="Land M."/>
            <person name="Hauser L."/>
            <person name="Kyrpides N."/>
            <person name="Ivanova N."/>
            <person name="Pagani I."/>
            <person name="Jebbar M."/>
            <person name="Vannier P."/>
            <person name="Oger P."/>
            <person name="Cario A."/>
            <person name="Bartlett D."/>
            <person name="Noll K.M."/>
            <person name="Woyke T."/>
        </authorList>
    </citation>
    <scope>NUCLEOTIDE SEQUENCE [LARGE SCALE GENOMIC DNA]</scope>
    <source>
        <strain evidence="2">DSM 14283 / JCM 11233 / KA3</strain>
    </source>
</reference>
<evidence type="ECO:0000313" key="2">
    <source>
        <dbReference type="Proteomes" id="UP000007161"/>
    </source>
</evidence>
<dbReference type="AlphaFoldDB" id="H2J7B1"/>
<gene>
    <name evidence="1" type="ordered locus">Marpi_0887</name>
</gene>
<dbReference type="NCBIfam" id="TIGR01683">
    <property type="entry name" value="thiS"/>
    <property type="match status" value="1"/>
</dbReference>
<reference evidence="1 2" key="1">
    <citation type="journal article" date="2012" name="J. Bacteriol.">
        <title>Complete Genome Sequence of the Thermophilic, Piezophilic, Heterotrophic Bacterium Marinitoga piezophila KA3.</title>
        <authorList>
            <person name="Lucas S."/>
            <person name="Han J."/>
            <person name="Lapidus A."/>
            <person name="Cheng J.F."/>
            <person name="Goodwin L.A."/>
            <person name="Pitluck S."/>
            <person name="Peters L."/>
            <person name="Mikhailova N."/>
            <person name="Teshima H."/>
            <person name="Detter J.C."/>
            <person name="Han C."/>
            <person name="Tapia R."/>
            <person name="Land M."/>
            <person name="Hauser L."/>
            <person name="Kyrpides N.C."/>
            <person name="Ivanova N."/>
            <person name="Pagani I."/>
            <person name="Vannier P."/>
            <person name="Oger P."/>
            <person name="Bartlett D.H."/>
            <person name="Noll K.M."/>
            <person name="Woyke T."/>
            <person name="Jebbar M."/>
        </authorList>
    </citation>
    <scope>NUCLEOTIDE SEQUENCE [LARGE SCALE GENOMIC DNA]</scope>
    <source>
        <strain evidence="2">DSM 14283 / JCM 11233 / KA3</strain>
    </source>
</reference>
<dbReference type="KEGG" id="mpz:Marpi_0887"/>
<dbReference type="eggNOG" id="COG2104">
    <property type="taxonomic scope" value="Bacteria"/>
</dbReference>
<dbReference type="InterPro" id="IPR010035">
    <property type="entry name" value="Thi_S"/>
</dbReference>
<name>H2J7B1_MARPK</name>
<proteinExistence type="predicted"/>
<dbReference type="Pfam" id="PF02597">
    <property type="entry name" value="ThiS"/>
    <property type="match status" value="1"/>
</dbReference>
<dbReference type="CDD" id="cd00565">
    <property type="entry name" value="Ubl_ThiS"/>
    <property type="match status" value="1"/>
</dbReference>
<dbReference type="STRING" id="443254.Marpi_0887"/>
<protein>
    <submittedName>
        <fullName evidence="1">Thiamine biosynthesis protein ThiS</fullName>
    </submittedName>
</protein>
<sequence length="65" mass="7111">MKVFINGKEKVCKSTNIKDLVEELSLHNKPIVVIKNGAIVSKKSYPDSQISEKDKIEIITVVGGG</sequence>
<dbReference type="Proteomes" id="UP000007161">
    <property type="component" value="Chromosome"/>
</dbReference>
<dbReference type="Gene3D" id="3.10.20.30">
    <property type="match status" value="1"/>
</dbReference>
<dbReference type="PANTHER" id="PTHR34472:SF1">
    <property type="entry name" value="SULFUR CARRIER PROTEIN THIS"/>
    <property type="match status" value="1"/>
</dbReference>
<organism evidence="1 2">
    <name type="scientific">Marinitoga piezophila (strain DSM 14283 / JCM 11233 / KA3)</name>
    <dbReference type="NCBI Taxonomy" id="443254"/>
    <lineage>
        <taxon>Bacteria</taxon>
        <taxon>Thermotogati</taxon>
        <taxon>Thermotogota</taxon>
        <taxon>Thermotogae</taxon>
        <taxon>Petrotogales</taxon>
        <taxon>Petrotogaceae</taxon>
        <taxon>Marinitoga</taxon>
    </lineage>
</organism>
<dbReference type="SUPFAM" id="SSF54285">
    <property type="entry name" value="MoaD/ThiS"/>
    <property type="match status" value="1"/>
</dbReference>
<evidence type="ECO:0000313" key="1">
    <source>
        <dbReference type="EMBL" id="AEX85303.1"/>
    </source>
</evidence>
<dbReference type="EMBL" id="CP003257">
    <property type="protein sequence ID" value="AEX85303.1"/>
    <property type="molecule type" value="Genomic_DNA"/>
</dbReference>
<dbReference type="HOGENOM" id="CLU_174611_3_0_0"/>